<comment type="caution">
    <text evidence="1">The sequence shown here is derived from an EMBL/GenBank/DDBJ whole genome shotgun (WGS) entry which is preliminary data.</text>
</comment>
<sequence length="143" mass="16546">SGRKPIFGALELDELKRMVIQDTKHRRLSAQEIKDLWNKEKNQSVSIVTIHHALKKAELRPIVPIYGKINSEVYIKLIRRHTLHAVCRLVPNSQGIFQQDNATPHKYWKVKAAFSQAGIPILPWPAQSPDLNPIENMWQEVER</sequence>
<gene>
    <name evidence="1" type="ORF">SPELUC_LOCUS16878</name>
</gene>
<feature type="non-terminal residue" evidence="1">
    <location>
        <position position="1"/>
    </location>
</feature>
<protein>
    <submittedName>
        <fullName evidence="1">16430_t:CDS:1</fullName>
    </submittedName>
</protein>
<accession>A0ACA9RCV6</accession>
<reference evidence="1" key="1">
    <citation type="submission" date="2021-06" db="EMBL/GenBank/DDBJ databases">
        <authorList>
            <person name="Kallberg Y."/>
            <person name="Tangrot J."/>
            <person name="Rosling A."/>
        </authorList>
    </citation>
    <scope>NUCLEOTIDE SEQUENCE</scope>
    <source>
        <strain evidence="1">28 12/20/2015</strain>
    </source>
</reference>
<organism evidence="1 2">
    <name type="scientific">Cetraspora pellucida</name>
    <dbReference type="NCBI Taxonomy" id="1433469"/>
    <lineage>
        <taxon>Eukaryota</taxon>
        <taxon>Fungi</taxon>
        <taxon>Fungi incertae sedis</taxon>
        <taxon>Mucoromycota</taxon>
        <taxon>Glomeromycotina</taxon>
        <taxon>Glomeromycetes</taxon>
        <taxon>Diversisporales</taxon>
        <taxon>Gigasporaceae</taxon>
        <taxon>Cetraspora</taxon>
    </lineage>
</organism>
<proteinExistence type="predicted"/>
<dbReference type="EMBL" id="CAJVPW010065277">
    <property type="protein sequence ID" value="CAG8786886.1"/>
    <property type="molecule type" value="Genomic_DNA"/>
</dbReference>
<feature type="non-terminal residue" evidence="1">
    <location>
        <position position="143"/>
    </location>
</feature>
<name>A0ACA9RCV6_9GLOM</name>
<dbReference type="Proteomes" id="UP000789366">
    <property type="component" value="Unassembled WGS sequence"/>
</dbReference>
<evidence type="ECO:0000313" key="2">
    <source>
        <dbReference type="Proteomes" id="UP000789366"/>
    </source>
</evidence>
<evidence type="ECO:0000313" key="1">
    <source>
        <dbReference type="EMBL" id="CAG8786886.1"/>
    </source>
</evidence>
<keyword evidence="2" id="KW-1185">Reference proteome</keyword>